<reference evidence="3 4" key="1">
    <citation type="submission" date="2017-02" db="EMBL/GenBank/DDBJ databases">
        <authorList>
            <person name="Peterson S.W."/>
        </authorList>
    </citation>
    <scope>NUCLEOTIDE SEQUENCE [LARGE SCALE GENOMIC DNA]</scope>
    <source>
        <strain evidence="3 4">LMG 22410</strain>
    </source>
</reference>
<protein>
    <recommendedName>
        <fullName evidence="5">Lipoprotein</fullName>
    </recommendedName>
</protein>
<dbReference type="GeneID" id="303171841"/>
<name>A0A1R4EWA8_9MICO</name>
<evidence type="ECO:0000256" key="2">
    <source>
        <dbReference type="SAM" id="SignalP"/>
    </source>
</evidence>
<feature type="chain" id="PRO_5039586042" description="Lipoprotein" evidence="2">
    <location>
        <begin position="21"/>
        <end position="169"/>
    </location>
</feature>
<dbReference type="RefSeq" id="WP_143244580.1">
    <property type="nucleotide sequence ID" value="NZ_FUHU01000004.1"/>
</dbReference>
<gene>
    <name evidence="3" type="ORF">CZ674_01310</name>
</gene>
<feature type="region of interest" description="Disordered" evidence="1">
    <location>
        <begin position="148"/>
        <end position="169"/>
    </location>
</feature>
<dbReference type="PROSITE" id="PS51257">
    <property type="entry name" value="PROKAR_LIPOPROTEIN"/>
    <property type="match status" value="1"/>
</dbReference>
<dbReference type="EMBL" id="FUHU01000004">
    <property type="protein sequence ID" value="SJM47930.1"/>
    <property type="molecule type" value="Genomic_DNA"/>
</dbReference>
<feature type="signal peptide" evidence="2">
    <location>
        <begin position="1"/>
        <end position="20"/>
    </location>
</feature>
<evidence type="ECO:0008006" key="5">
    <source>
        <dbReference type="Google" id="ProtNLM"/>
    </source>
</evidence>
<feature type="compositionally biased region" description="Polar residues" evidence="1">
    <location>
        <begin position="50"/>
        <end position="60"/>
    </location>
</feature>
<feature type="compositionally biased region" description="Polar residues" evidence="1">
    <location>
        <begin position="32"/>
        <end position="42"/>
    </location>
</feature>
<organism evidence="3 4">
    <name type="scientific">Agrococcus casei LMG 22410</name>
    <dbReference type="NCBI Taxonomy" id="1255656"/>
    <lineage>
        <taxon>Bacteria</taxon>
        <taxon>Bacillati</taxon>
        <taxon>Actinomycetota</taxon>
        <taxon>Actinomycetes</taxon>
        <taxon>Micrococcales</taxon>
        <taxon>Microbacteriaceae</taxon>
        <taxon>Agrococcus</taxon>
    </lineage>
</organism>
<evidence type="ECO:0000313" key="4">
    <source>
        <dbReference type="Proteomes" id="UP000195787"/>
    </source>
</evidence>
<dbReference type="AlphaFoldDB" id="A0A1R4EWA8"/>
<sequence length="169" mass="17602">MRRVAVGAVVLLAMTGCASGGGEADESADESGPSQSTETSAPLPSETDEQTATPALSSGSLEVPLDADAPASVHWIEPGKTLRIYISGSSTPGCVPTPIEATTDGTQVTIDFEPVDAALTCTMDLVIHGWEVEWDQPFAVNGPLPLTLTNTSEDETEVESEISDEPFKP</sequence>
<dbReference type="OrthoDB" id="3268164at2"/>
<feature type="region of interest" description="Disordered" evidence="1">
    <location>
        <begin position="19"/>
        <end position="63"/>
    </location>
</feature>
<proteinExistence type="predicted"/>
<evidence type="ECO:0000256" key="1">
    <source>
        <dbReference type="SAM" id="MobiDB-lite"/>
    </source>
</evidence>
<feature type="compositionally biased region" description="Acidic residues" evidence="1">
    <location>
        <begin position="152"/>
        <end position="169"/>
    </location>
</feature>
<keyword evidence="4" id="KW-1185">Reference proteome</keyword>
<accession>A0A1R4EWA8</accession>
<evidence type="ECO:0000313" key="3">
    <source>
        <dbReference type="EMBL" id="SJM47930.1"/>
    </source>
</evidence>
<dbReference type="Proteomes" id="UP000195787">
    <property type="component" value="Unassembled WGS sequence"/>
</dbReference>
<keyword evidence="2" id="KW-0732">Signal</keyword>